<evidence type="ECO:0000259" key="2">
    <source>
        <dbReference type="PROSITE" id="PS50263"/>
    </source>
</evidence>
<dbReference type="PANTHER" id="PTHR43674:SF2">
    <property type="entry name" value="BETA-UREIDOPROPIONASE"/>
    <property type="match status" value="1"/>
</dbReference>
<evidence type="ECO:0000313" key="4">
    <source>
        <dbReference type="Proteomes" id="UP001595818"/>
    </source>
</evidence>
<sequence>MKICIAQTRPTAGDIPDNMESHKRWIAAAVLKNADMVFFPELSLTGYEPKLADGLAIDPDDKILDGFQVISDRENITIGAGVPTRHGSGIRISIAIFSPNQPRQVYSKQILHEDEFPYFENGRLQVVLECQNEKVSPAICYESLQTEHADKAAEMGVKIYVACVAKSAGGVVKAYNHYREIAIKHGMVVLMANSVGTCDDFISAGRSGIWNTHGELVAQLNDRDEGILLFDTFSGKALW</sequence>
<gene>
    <name evidence="3" type="ORF">ACFPFU_04305</name>
</gene>
<dbReference type="SUPFAM" id="SSF56317">
    <property type="entry name" value="Carbon-nitrogen hydrolase"/>
    <property type="match status" value="1"/>
</dbReference>
<dbReference type="EMBL" id="JBHSJJ010000002">
    <property type="protein sequence ID" value="MFC4870896.1"/>
    <property type="molecule type" value="Genomic_DNA"/>
</dbReference>
<dbReference type="CDD" id="cd07197">
    <property type="entry name" value="nitrilase"/>
    <property type="match status" value="1"/>
</dbReference>
<dbReference type="InterPro" id="IPR050345">
    <property type="entry name" value="Aliph_Amidase/BUP"/>
</dbReference>
<dbReference type="InterPro" id="IPR036526">
    <property type="entry name" value="C-N_Hydrolase_sf"/>
</dbReference>
<feature type="domain" description="CN hydrolase" evidence="2">
    <location>
        <begin position="1"/>
        <end position="234"/>
    </location>
</feature>
<comment type="caution">
    <text evidence="3">The sequence shown here is derived from an EMBL/GenBank/DDBJ whole genome shotgun (WGS) entry which is preliminary data.</text>
</comment>
<dbReference type="PANTHER" id="PTHR43674">
    <property type="entry name" value="NITRILASE C965.09-RELATED"/>
    <property type="match status" value="1"/>
</dbReference>
<protein>
    <submittedName>
        <fullName evidence="3">Carbon-nitrogen hydrolase family protein</fullName>
    </submittedName>
</protein>
<keyword evidence="1 3" id="KW-0378">Hydrolase</keyword>
<dbReference type="PROSITE" id="PS50263">
    <property type="entry name" value="CN_HYDROLASE"/>
    <property type="match status" value="1"/>
</dbReference>
<organism evidence="3 4">
    <name type="scientific">Negadavirga shengliensis</name>
    <dbReference type="NCBI Taxonomy" id="1389218"/>
    <lineage>
        <taxon>Bacteria</taxon>
        <taxon>Pseudomonadati</taxon>
        <taxon>Bacteroidota</taxon>
        <taxon>Cytophagia</taxon>
        <taxon>Cytophagales</taxon>
        <taxon>Cyclobacteriaceae</taxon>
        <taxon>Negadavirga</taxon>
    </lineage>
</organism>
<dbReference type="Proteomes" id="UP001595818">
    <property type="component" value="Unassembled WGS sequence"/>
</dbReference>
<dbReference type="InterPro" id="IPR003010">
    <property type="entry name" value="C-N_Hydrolase"/>
</dbReference>
<name>A0ABV9SX16_9BACT</name>
<reference evidence="4" key="1">
    <citation type="journal article" date="2019" name="Int. J. Syst. Evol. Microbiol.">
        <title>The Global Catalogue of Microorganisms (GCM) 10K type strain sequencing project: providing services to taxonomists for standard genome sequencing and annotation.</title>
        <authorList>
            <consortium name="The Broad Institute Genomics Platform"/>
            <consortium name="The Broad Institute Genome Sequencing Center for Infectious Disease"/>
            <person name="Wu L."/>
            <person name="Ma J."/>
        </authorList>
    </citation>
    <scope>NUCLEOTIDE SEQUENCE [LARGE SCALE GENOMIC DNA]</scope>
    <source>
        <strain evidence="4">CGMCC 4.7466</strain>
    </source>
</reference>
<evidence type="ECO:0000313" key="3">
    <source>
        <dbReference type="EMBL" id="MFC4870896.1"/>
    </source>
</evidence>
<dbReference type="RefSeq" id="WP_377061866.1">
    <property type="nucleotide sequence ID" value="NZ_JBHSJJ010000002.1"/>
</dbReference>
<evidence type="ECO:0000256" key="1">
    <source>
        <dbReference type="ARBA" id="ARBA00022801"/>
    </source>
</evidence>
<keyword evidence="4" id="KW-1185">Reference proteome</keyword>
<accession>A0ABV9SX16</accession>
<dbReference type="Gene3D" id="3.60.110.10">
    <property type="entry name" value="Carbon-nitrogen hydrolase"/>
    <property type="match status" value="1"/>
</dbReference>
<proteinExistence type="predicted"/>
<dbReference type="Pfam" id="PF00795">
    <property type="entry name" value="CN_hydrolase"/>
    <property type="match status" value="1"/>
</dbReference>
<dbReference type="GO" id="GO:0016787">
    <property type="term" value="F:hydrolase activity"/>
    <property type="evidence" value="ECO:0007669"/>
    <property type="project" value="UniProtKB-KW"/>
</dbReference>